<dbReference type="AlphaFoldDB" id="A0A2M8TUZ5"/>
<proteinExistence type="predicted"/>
<comment type="caution">
    <text evidence="1">The sequence shown here is derived from an EMBL/GenBank/DDBJ whole genome shotgun (WGS) entry which is preliminary data.</text>
</comment>
<accession>A0A2M8TUZ5</accession>
<sequence length="247" mass="28140">MSKQKTILVSNKDFVYGVKHNHYPEISEINNGNVLVCTENYLEKKGINLIEKSNDEDAIYVYNQYSNTYMPVNKPDIVRILFIDKAIAIREALVALGAKHISITNEIEDIKDIQNDTTISGNAVCGSGQVDGKYRKQLRLNLESKIKSNDPHRTPSSIEVCYKNIYEKGLSHNTNITSLFNRMKDSKEQRLFGEERVFLEYEEELKSSFDVAVGLSKHKILSVKVENSYSSSVLHSFKYEIIADFGD</sequence>
<dbReference type="EMBL" id="PENG01000001">
    <property type="protein sequence ID" value="PJI27766.1"/>
    <property type="molecule type" value="Genomic_DNA"/>
</dbReference>
<evidence type="ECO:0000313" key="1">
    <source>
        <dbReference type="EMBL" id="PJI27766.1"/>
    </source>
</evidence>
<gene>
    <name evidence="1" type="ORF">CTM58_06495</name>
</gene>
<reference evidence="1 2" key="1">
    <citation type="submission" date="2017-11" db="EMBL/GenBank/DDBJ databases">
        <title>Genome sequencing of Prevotella intermedia KCOM 2832.</title>
        <authorList>
            <person name="Kook J.-K."/>
            <person name="Park S.-N."/>
            <person name="Lim Y.K."/>
        </authorList>
    </citation>
    <scope>NUCLEOTIDE SEQUENCE [LARGE SCALE GENOMIC DNA]</scope>
    <source>
        <strain evidence="1 2">KCOM 2832</strain>
    </source>
</reference>
<evidence type="ECO:0000313" key="2">
    <source>
        <dbReference type="Proteomes" id="UP000229884"/>
    </source>
</evidence>
<dbReference type="RefSeq" id="WP_100370681.1">
    <property type="nucleotide sequence ID" value="NZ_PENG01000001.1"/>
</dbReference>
<name>A0A2M8TUZ5_PREIN</name>
<dbReference type="Proteomes" id="UP000229884">
    <property type="component" value="Unassembled WGS sequence"/>
</dbReference>
<protein>
    <submittedName>
        <fullName evidence="1">Uncharacterized protein</fullName>
    </submittedName>
</protein>
<organism evidence="1 2">
    <name type="scientific">Prevotella intermedia</name>
    <dbReference type="NCBI Taxonomy" id="28131"/>
    <lineage>
        <taxon>Bacteria</taxon>
        <taxon>Pseudomonadati</taxon>
        <taxon>Bacteroidota</taxon>
        <taxon>Bacteroidia</taxon>
        <taxon>Bacteroidales</taxon>
        <taxon>Prevotellaceae</taxon>
        <taxon>Prevotella</taxon>
    </lineage>
</organism>